<feature type="region of interest" description="Disordered" evidence="2">
    <location>
        <begin position="252"/>
        <end position="274"/>
    </location>
</feature>
<keyword evidence="5" id="KW-1185">Reference proteome</keyword>
<organism evidence="4 5">
    <name type="scientific">Durusdinium trenchii</name>
    <dbReference type="NCBI Taxonomy" id="1381693"/>
    <lineage>
        <taxon>Eukaryota</taxon>
        <taxon>Sar</taxon>
        <taxon>Alveolata</taxon>
        <taxon>Dinophyceae</taxon>
        <taxon>Suessiales</taxon>
        <taxon>Symbiodiniaceae</taxon>
        <taxon>Durusdinium</taxon>
    </lineage>
</organism>
<evidence type="ECO:0000313" key="4">
    <source>
        <dbReference type="EMBL" id="CAK9108345.1"/>
    </source>
</evidence>
<feature type="region of interest" description="Disordered" evidence="2">
    <location>
        <begin position="469"/>
        <end position="492"/>
    </location>
</feature>
<feature type="compositionally biased region" description="Polar residues" evidence="2">
    <location>
        <begin position="480"/>
        <end position="492"/>
    </location>
</feature>
<dbReference type="Gene3D" id="2.60.40.150">
    <property type="entry name" value="C2 domain"/>
    <property type="match status" value="1"/>
</dbReference>
<dbReference type="SMART" id="SM00239">
    <property type="entry name" value="C2"/>
    <property type="match status" value="1"/>
</dbReference>
<dbReference type="Proteomes" id="UP001642464">
    <property type="component" value="Unassembled WGS sequence"/>
</dbReference>
<dbReference type="Pfam" id="PF00168">
    <property type="entry name" value="C2"/>
    <property type="match status" value="1"/>
</dbReference>
<name>A0ABP0S7R7_9DINO</name>
<gene>
    <name evidence="4" type="ORF">SCF082_LOCUS50397</name>
</gene>
<comment type="similarity">
    <text evidence="1">Belongs to the peptidase C14B family.</text>
</comment>
<feature type="region of interest" description="Disordered" evidence="2">
    <location>
        <begin position="414"/>
        <end position="443"/>
    </location>
</feature>
<accession>A0ABP0S7R7</accession>
<dbReference type="InterPro" id="IPR000008">
    <property type="entry name" value="C2_dom"/>
</dbReference>
<sequence>AQPGDVLVFVFAGHGCQVRLPGGELEDGLVPTDVAQGVVLRDELHALFARLPGGCYLSVILDTQRTIDCCHGAHMLDVPSSWDSSESPFRVHQSMERPQEVPQRTRDAWMQGYLDHAKSRPRFMPTMSLPPRQKRTPAGSGAHLGRMTLDPAVTAFSLAAARPFEAARDANIKAYHCGVMSFCVLQALEDLQYRCTFEQLFEKAVWRLDDIRAKYMPMMDQTIQMSFCPNSAPSEVVVFDERYAPVAQHRLSQMAPSPQNRTSGAMSPQPVRESSTEFVPSPMYHLGVEESDALSVGIVYVQIFSCHNLRDPGPQCDPFVKLRVGPVEHQSQVISNNRNPTWSDDQNKFTFKSKDCQSDSLIIEVCNAYGERRLGHVAVPLRSLPLCQWQETRQHLSDGAEIEFRVALYPENATKYGSQRPSPSPPRTIISPQRPESPKDTFEEGDNIFGKPNLFSAMPDLLSQLAKDPQLDGLGREPSRNPSLTGWHTSLTREPSQGFSGFGLTGLTPPSFGFTPTSPPFSALSTSQPSVAAPAPRMASRTAPLEGFFSCGGAAPAAAPVAAPVASAVTCSVPCSTTMPVLQGMTSAPSVPSYGTTTSSAFTPYTTPPTYTTLGSYAPQASAYVGNAASTGSTTYTMCPSGVYNGQLQTPSYQPSYRVIG</sequence>
<dbReference type="SUPFAM" id="SSF49562">
    <property type="entry name" value="C2 domain (Calcium/lipid-binding domain, CaLB)"/>
    <property type="match status" value="1"/>
</dbReference>
<proteinExistence type="inferred from homology"/>
<dbReference type="InterPro" id="IPR035892">
    <property type="entry name" value="C2_domain_sf"/>
</dbReference>
<evidence type="ECO:0000313" key="5">
    <source>
        <dbReference type="Proteomes" id="UP001642464"/>
    </source>
</evidence>
<evidence type="ECO:0000256" key="2">
    <source>
        <dbReference type="SAM" id="MobiDB-lite"/>
    </source>
</evidence>
<dbReference type="Gene3D" id="3.40.50.1460">
    <property type="match status" value="1"/>
</dbReference>
<dbReference type="PANTHER" id="PTHR48104:SF30">
    <property type="entry name" value="METACASPASE-1"/>
    <property type="match status" value="1"/>
</dbReference>
<comment type="caution">
    <text evidence="4">The sequence shown here is derived from an EMBL/GenBank/DDBJ whole genome shotgun (WGS) entry which is preliminary data.</text>
</comment>
<evidence type="ECO:0000256" key="1">
    <source>
        <dbReference type="ARBA" id="ARBA00009005"/>
    </source>
</evidence>
<evidence type="ECO:0000259" key="3">
    <source>
        <dbReference type="PROSITE" id="PS50004"/>
    </source>
</evidence>
<feature type="domain" description="C2" evidence="3">
    <location>
        <begin position="280"/>
        <end position="394"/>
    </location>
</feature>
<reference evidence="4 5" key="1">
    <citation type="submission" date="2024-02" db="EMBL/GenBank/DDBJ databases">
        <authorList>
            <person name="Chen Y."/>
            <person name="Shah S."/>
            <person name="Dougan E. K."/>
            <person name="Thang M."/>
            <person name="Chan C."/>
        </authorList>
    </citation>
    <scope>NUCLEOTIDE SEQUENCE [LARGE SCALE GENOMIC DNA]</scope>
</reference>
<dbReference type="PANTHER" id="PTHR48104">
    <property type="entry name" value="METACASPASE-4"/>
    <property type="match status" value="1"/>
</dbReference>
<dbReference type="EMBL" id="CAXAMM010043063">
    <property type="protein sequence ID" value="CAK9108345.1"/>
    <property type="molecule type" value="Genomic_DNA"/>
</dbReference>
<dbReference type="InterPro" id="IPR050452">
    <property type="entry name" value="Metacaspase"/>
</dbReference>
<feature type="non-terminal residue" evidence="4">
    <location>
        <position position="1"/>
    </location>
</feature>
<dbReference type="CDD" id="cd00030">
    <property type="entry name" value="C2"/>
    <property type="match status" value="1"/>
</dbReference>
<dbReference type="PROSITE" id="PS50004">
    <property type="entry name" value="C2"/>
    <property type="match status" value="1"/>
</dbReference>
<protein>
    <submittedName>
        <fullName evidence="4">Metacaspase-1</fullName>
    </submittedName>
</protein>